<dbReference type="PANTHER" id="PTHR32282">
    <property type="entry name" value="BINDING PROTEIN TRANSPEPTIDASE, PUTATIVE-RELATED"/>
    <property type="match status" value="1"/>
</dbReference>
<keyword evidence="6" id="KW-0808">Transferase</keyword>
<dbReference type="NCBIfam" id="TIGR02074">
    <property type="entry name" value="PBP_1a_fam"/>
    <property type="match status" value="1"/>
</dbReference>
<evidence type="ECO:0000256" key="1">
    <source>
        <dbReference type="ARBA" id="ARBA00004236"/>
    </source>
</evidence>
<keyword evidence="3" id="KW-0121">Carboxypeptidase</keyword>
<dbReference type="SUPFAM" id="SSF53955">
    <property type="entry name" value="Lysozyme-like"/>
    <property type="match status" value="1"/>
</dbReference>
<keyword evidence="15" id="KW-0812">Transmembrane</keyword>
<dbReference type="PANTHER" id="PTHR32282:SF11">
    <property type="entry name" value="PENICILLIN-BINDING PROTEIN 1B"/>
    <property type="match status" value="1"/>
</dbReference>
<sequence length="690" mass="77616">MEAVRIEQLKRARKYLRMIFVIAFILLIFSLFIIASIVIYAKIQGPPPLTVPQTVIFYTDDGDNVLDEVHHGEKRYWVSLGDISPFLLQATLSVEDKRFYQHHGFDYKRIAGALLADIKAMSKVQGASTITQQYARNLFLEHDKTWKRKMEEAFYTIRLEANYDKNRILEGYLNTIYYGHGAYGIEAASRAYFGKSASNLTLSEATLLAGIPKGPSYYSPLLHFDNAKKRQQIILNMMVEDEFISKELAHTTHKENVTFTSASVEHKEADAPYFLAAAMVQLKDELHIDEQMIQTKGLRVYTTLDATLQKIAEEKMDETISAQSSIQAAFVAMNPKNGEVKALIGGRDYTESPFNRATQAVRQPGSTMKPLLYYAALEDGFTPSTVMRSERTTFTFDDGASTYTPSNFNHYYAKGPITLAQAIALSDNVYAVKTHLFIGQHRLVETAKKMGITTPLKRVPSLALGTSPVKVIEMVNAYSILANGGAEVKPTFIRKVETYDGELLYEAESEKKQVLDEGLASVATHLMTGMFSESLNGYTTITGKPILKYISRPYAGKSGSTSTDSWMIGYSPELVSGVWTGYDKGKSIDSVPERSYAKKMWVTFMEEALRKQPISSFEQPKEVKKVKINPENGLLATDACPVKHTAYYMSGTEPTEQCTDHLYNSSESAPTKEKTQEKTKWYKKWLPWFN</sequence>
<evidence type="ECO:0000256" key="2">
    <source>
        <dbReference type="ARBA" id="ARBA00022475"/>
    </source>
</evidence>
<keyword evidence="4" id="KW-0645">Protease</keyword>
<dbReference type="SUPFAM" id="SSF56601">
    <property type="entry name" value="beta-lactamase/transpeptidase-like"/>
    <property type="match status" value="1"/>
</dbReference>
<dbReference type="Pfam" id="PF00912">
    <property type="entry name" value="Transgly"/>
    <property type="match status" value="1"/>
</dbReference>
<evidence type="ECO:0000256" key="7">
    <source>
        <dbReference type="ARBA" id="ARBA00022801"/>
    </source>
</evidence>
<evidence type="ECO:0000256" key="14">
    <source>
        <dbReference type="ARBA" id="ARBA00049902"/>
    </source>
</evidence>
<reference evidence="18 19" key="1">
    <citation type="submission" date="2021-01" db="EMBL/GenBank/DDBJ databases">
        <title>Genomic Encyclopedia of Type Strains, Phase IV (KMG-IV): sequencing the most valuable type-strain genomes for metagenomic binning, comparative biology and taxonomic classification.</title>
        <authorList>
            <person name="Goeker M."/>
        </authorList>
    </citation>
    <scope>NUCLEOTIDE SEQUENCE [LARGE SCALE GENOMIC DNA]</scope>
    <source>
        <strain evidence="18 19">DSM 104297</strain>
    </source>
</reference>
<evidence type="ECO:0000256" key="6">
    <source>
        <dbReference type="ARBA" id="ARBA00022679"/>
    </source>
</evidence>
<feature type="transmembrane region" description="Helical" evidence="15">
    <location>
        <begin position="15"/>
        <end position="41"/>
    </location>
</feature>
<accession>A0ABS2QX91</accession>
<dbReference type="Gene3D" id="1.10.3810.10">
    <property type="entry name" value="Biosynthetic peptidoglycan transglycosylase-like"/>
    <property type="match status" value="1"/>
</dbReference>
<keyword evidence="2" id="KW-1003">Cell membrane</keyword>
<comment type="caution">
    <text evidence="18">The sequence shown here is derived from an EMBL/GenBank/DDBJ whole genome shotgun (WGS) entry which is preliminary data.</text>
</comment>
<evidence type="ECO:0000256" key="8">
    <source>
        <dbReference type="ARBA" id="ARBA00022960"/>
    </source>
</evidence>
<keyword evidence="11" id="KW-0511">Multifunctional enzyme</keyword>
<proteinExistence type="predicted"/>
<evidence type="ECO:0000256" key="11">
    <source>
        <dbReference type="ARBA" id="ARBA00023268"/>
    </source>
</evidence>
<dbReference type="RefSeq" id="WP_205188111.1">
    <property type="nucleotide sequence ID" value="NZ_JAFBFC010000005.1"/>
</dbReference>
<evidence type="ECO:0000256" key="4">
    <source>
        <dbReference type="ARBA" id="ARBA00022670"/>
    </source>
</evidence>
<keyword evidence="10 15" id="KW-0472">Membrane</keyword>
<evidence type="ECO:0000256" key="3">
    <source>
        <dbReference type="ARBA" id="ARBA00022645"/>
    </source>
</evidence>
<evidence type="ECO:0000256" key="5">
    <source>
        <dbReference type="ARBA" id="ARBA00022676"/>
    </source>
</evidence>
<keyword evidence="5" id="KW-0328">Glycosyltransferase</keyword>
<evidence type="ECO:0000256" key="12">
    <source>
        <dbReference type="ARBA" id="ARBA00023316"/>
    </source>
</evidence>
<keyword evidence="8" id="KW-0133">Cell shape</keyword>
<protein>
    <submittedName>
        <fullName evidence="18">1A family penicillin-binding protein</fullName>
    </submittedName>
</protein>
<keyword evidence="7" id="KW-0378">Hydrolase</keyword>
<comment type="subcellular location">
    <subcellularLocation>
        <location evidence="1">Cell membrane</location>
    </subcellularLocation>
</comment>
<dbReference type="Proteomes" id="UP000809829">
    <property type="component" value="Unassembled WGS sequence"/>
</dbReference>
<evidence type="ECO:0000313" key="18">
    <source>
        <dbReference type="EMBL" id="MBM7704100.1"/>
    </source>
</evidence>
<comment type="catalytic activity">
    <reaction evidence="14">
        <text>[GlcNAc-(1-&gt;4)-Mur2Ac(oyl-L-Ala-gamma-D-Glu-L-Lys-D-Ala-D-Ala)](n)-di-trans,octa-cis-undecaprenyl diphosphate + beta-D-GlcNAc-(1-&gt;4)-Mur2Ac(oyl-L-Ala-gamma-D-Glu-L-Lys-D-Ala-D-Ala)-di-trans,octa-cis-undecaprenyl diphosphate = [GlcNAc-(1-&gt;4)-Mur2Ac(oyl-L-Ala-gamma-D-Glu-L-Lys-D-Ala-D-Ala)](n+1)-di-trans,octa-cis-undecaprenyl diphosphate + di-trans,octa-cis-undecaprenyl diphosphate + H(+)</text>
        <dbReference type="Rhea" id="RHEA:23708"/>
        <dbReference type="Rhea" id="RHEA-COMP:9602"/>
        <dbReference type="Rhea" id="RHEA-COMP:9603"/>
        <dbReference type="ChEBI" id="CHEBI:15378"/>
        <dbReference type="ChEBI" id="CHEBI:58405"/>
        <dbReference type="ChEBI" id="CHEBI:60033"/>
        <dbReference type="ChEBI" id="CHEBI:78435"/>
        <dbReference type="EC" id="2.4.99.28"/>
    </reaction>
</comment>
<evidence type="ECO:0000256" key="10">
    <source>
        <dbReference type="ARBA" id="ARBA00023136"/>
    </source>
</evidence>
<dbReference type="Pfam" id="PF00905">
    <property type="entry name" value="Transpeptidase"/>
    <property type="match status" value="1"/>
</dbReference>
<keyword evidence="12" id="KW-0961">Cell wall biogenesis/degradation</keyword>
<dbReference type="InterPro" id="IPR001460">
    <property type="entry name" value="PCN-bd_Tpept"/>
</dbReference>
<dbReference type="Gene3D" id="3.40.710.10">
    <property type="entry name" value="DD-peptidase/beta-lactamase superfamily"/>
    <property type="match status" value="1"/>
</dbReference>
<evidence type="ECO:0000256" key="15">
    <source>
        <dbReference type="SAM" id="Phobius"/>
    </source>
</evidence>
<dbReference type="InterPro" id="IPR012338">
    <property type="entry name" value="Beta-lactam/transpept-like"/>
</dbReference>
<keyword evidence="19" id="KW-1185">Reference proteome</keyword>
<keyword evidence="15" id="KW-1133">Transmembrane helix</keyword>
<dbReference type="InterPro" id="IPR050396">
    <property type="entry name" value="Glycosyltr_51/Transpeptidase"/>
</dbReference>
<name>A0ABS2QX91_9BACI</name>
<dbReference type="InterPro" id="IPR023346">
    <property type="entry name" value="Lysozyme-like_dom_sf"/>
</dbReference>
<evidence type="ECO:0000256" key="9">
    <source>
        <dbReference type="ARBA" id="ARBA00022984"/>
    </source>
</evidence>
<evidence type="ECO:0000259" key="17">
    <source>
        <dbReference type="Pfam" id="PF00912"/>
    </source>
</evidence>
<dbReference type="EMBL" id="JAFBFC010000005">
    <property type="protein sequence ID" value="MBM7704100.1"/>
    <property type="molecule type" value="Genomic_DNA"/>
</dbReference>
<evidence type="ECO:0000259" key="16">
    <source>
        <dbReference type="Pfam" id="PF00905"/>
    </source>
</evidence>
<feature type="domain" description="Glycosyl transferase family 51" evidence="17">
    <location>
        <begin position="64"/>
        <end position="238"/>
    </location>
</feature>
<feature type="domain" description="Penicillin-binding protein transpeptidase" evidence="16">
    <location>
        <begin position="329"/>
        <end position="572"/>
    </location>
</feature>
<gene>
    <name evidence="18" type="ORF">JOC83_002950</name>
</gene>
<keyword evidence="9" id="KW-0573">Peptidoglycan synthesis</keyword>
<comment type="catalytic activity">
    <reaction evidence="13">
        <text>Preferential cleavage: (Ac)2-L-Lys-D-Ala-|-D-Ala. Also transpeptidation of peptidyl-alanyl moieties that are N-acyl substituents of D-alanine.</text>
        <dbReference type="EC" id="3.4.16.4"/>
    </reaction>
</comment>
<evidence type="ECO:0000313" key="19">
    <source>
        <dbReference type="Proteomes" id="UP000809829"/>
    </source>
</evidence>
<organism evidence="18 19">
    <name type="scientific">Priestia iocasae</name>
    <dbReference type="NCBI Taxonomy" id="2291674"/>
    <lineage>
        <taxon>Bacteria</taxon>
        <taxon>Bacillati</taxon>
        <taxon>Bacillota</taxon>
        <taxon>Bacilli</taxon>
        <taxon>Bacillales</taxon>
        <taxon>Bacillaceae</taxon>
        <taxon>Priestia</taxon>
    </lineage>
</organism>
<dbReference type="InterPro" id="IPR036950">
    <property type="entry name" value="PBP_transglycosylase"/>
</dbReference>
<dbReference type="InterPro" id="IPR001264">
    <property type="entry name" value="Glyco_trans_51"/>
</dbReference>
<evidence type="ECO:0000256" key="13">
    <source>
        <dbReference type="ARBA" id="ARBA00034000"/>
    </source>
</evidence>